<feature type="domain" description="HTH tetR-type" evidence="5">
    <location>
        <begin position="18"/>
        <end position="78"/>
    </location>
</feature>
<evidence type="ECO:0000256" key="4">
    <source>
        <dbReference type="PROSITE-ProRule" id="PRU00335"/>
    </source>
</evidence>
<dbReference type="Pfam" id="PF00440">
    <property type="entry name" value="TetR_N"/>
    <property type="match status" value="1"/>
</dbReference>
<dbReference type="PANTHER" id="PTHR30055">
    <property type="entry name" value="HTH-TYPE TRANSCRIPTIONAL REGULATOR RUTR"/>
    <property type="match status" value="1"/>
</dbReference>
<dbReference type="SUPFAM" id="SSF46689">
    <property type="entry name" value="Homeodomain-like"/>
    <property type="match status" value="1"/>
</dbReference>
<evidence type="ECO:0000313" key="6">
    <source>
        <dbReference type="EMBL" id="ATF63311.1"/>
    </source>
</evidence>
<protein>
    <submittedName>
        <fullName evidence="6">TetR/AcrR family transcriptional regulator</fullName>
    </submittedName>
</protein>
<keyword evidence="3" id="KW-0804">Transcription</keyword>
<dbReference type="InterPro" id="IPR009057">
    <property type="entry name" value="Homeodomain-like_sf"/>
</dbReference>
<dbReference type="Proteomes" id="UP000218628">
    <property type="component" value="Chromosome"/>
</dbReference>
<feature type="DNA-binding region" description="H-T-H motif" evidence="4">
    <location>
        <begin position="41"/>
        <end position="60"/>
    </location>
</feature>
<dbReference type="EMBL" id="CP023510">
    <property type="protein sequence ID" value="ATF63311.1"/>
    <property type="molecule type" value="Genomic_DNA"/>
</dbReference>
<dbReference type="SUPFAM" id="SSF48498">
    <property type="entry name" value="Tetracyclin repressor-like, C-terminal domain"/>
    <property type="match status" value="1"/>
</dbReference>
<dbReference type="PROSITE" id="PS50977">
    <property type="entry name" value="HTH_TETR_2"/>
    <property type="match status" value="1"/>
</dbReference>
<dbReference type="InterPro" id="IPR036271">
    <property type="entry name" value="Tet_transcr_reg_TetR-rel_C_sf"/>
</dbReference>
<dbReference type="InterPro" id="IPR001647">
    <property type="entry name" value="HTH_TetR"/>
</dbReference>
<dbReference type="AlphaFoldDB" id="A0A291DFK2"/>
<keyword evidence="1" id="KW-0805">Transcription regulation</keyword>
<reference evidence="7" key="1">
    <citation type="submission" date="2017-09" db="EMBL/GenBank/DDBJ databases">
        <title>FDA dAtabase for Regulatory Grade micrObial Sequences (FDA-ARGOS): Supporting development and validation of Infectious Disease Dx tests.</title>
        <authorList>
            <person name="Minogue T."/>
            <person name="Wolcott M."/>
            <person name="Wasieloski L."/>
            <person name="Aguilar W."/>
            <person name="Moore D."/>
            <person name="Tallon L."/>
            <person name="Sadzewicz L."/>
            <person name="Ott S."/>
            <person name="Zhao X."/>
            <person name="Nagaraj S."/>
            <person name="Vavikolanu K."/>
            <person name="Aluvathingal J."/>
            <person name="Nadendla S."/>
            <person name="Sichtig H."/>
        </authorList>
    </citation>
    <scope>NUCLEOTIDE SEQUENCE [LARGE SCALE GENOMIC DNA]</scope>
    <source>
        <strain evidence="7">FDAARGOS_369</strain>
    </source>
</reference>
<dbReference type="GO" id="GO:0003700">
    <property type="term" value="F:DNA-binding transcription factor activity"/>
    <property type="evidence" value="ECO:0007669"/>
    <property type="project" value="TreeGrafter"/>
</dbReference>
<keyword evidence="2 4" id="KW-0238">DNA-binding</keyword>
<sequence length="206" mass="23196">MLQRPAAEASSRRPGRTGRTQLKLFNAAMEIMTEKGLEYATVEEVAARAGVSKGTVYYNFGSKKTMVDQLVQYGTQLLLSDARRAASVHSDPREALRSAVRAAFQYLEDRPGFTRMWLSEAWKGADGWTEAMSDNRLNLLDFLEEMTEAVARRYTVDTAQNPRAIAISMFGAIYMFAMDREVHQAERNAEDATRAVMLVVDGYIRH</sequence>
<dbReference type="Gene3D" id="1.10.10.60">
    <property type="entry name" value="Homeodomain-like"/>
    <property type="match status" value="1"/>
</dbReference>
<evidence type="ECO:0000256" key="1">
    <source>
        <dbReference type="ARBA" id="ARBA00023015"/>
    </source>
</evidence>
<evidence type="ECO:0000256" key="3">
    <source>
        <dbReference type="ARBA" id="ARBA00023163"/>
    </source>
</evidence>
<dbReference type="RefSeq" id="WP_049340402.1">
    <property type="nucleotide sequence ID" value="NZ_CAUUYP010000028.1"/>
</dbReference>
<evidence type="ECO:0000259" key="5">
    <source>
        <dbReference type="PROSITE" id="PS50977"/>
    </source>
</evidence>
<evidence type="ECO:0000313" key="7">
    <source>
        <dbReference type="Proteomes" id="UP000218628"/>
    </source>
</evidence>
<dbReference type="PRINTS" id="PR00455">
    <property type="entry name" value="HTHTETR"/>
</dbReference>
<proteinExistence type="predicted"/>
<dbReference type="InterPro" id="IPR050109">
    <property type="entry name" value="HTH-type_TetR-like_transc_reg"/>
</dbReference>
<name>A0A291DFK2_9MICC</name>
<dbReference type="PANTHER" id="PTHR30055:SF234">
    <property type="entry name" value="HTH-TYPE TRANSCRIPTIONAL REGULATOR BETI"/>
    <property type="match status" value="1"/>
</dbReference>
<dbReference type="GO" id="GO:0000976">
    <property type="term" value="F:transcription cis-regulatory region binding"/>
    <property type="evidence" value="ECO:0007669"/>
    <property type="project" value="TreeGrafter"/>
</dbReference>
<accession>A0A291DFK2</accession>
<gene>
    <name evidence="6" type="ORF">CO690_06305</name>
</gene>
<evidence type="ECO:0000256" key="2">
    <source>
        <dbReference type="ARBA" id="ARBA00023125"/>
    </source>
</evidence>
<organism evidence="6 7">
    <name type="scientific">Rothia mucilaginosa</name>
    <dbReference type="NCBI Taxonomy" id="43675"/>
    <lineage>
        <taxon>Bacteria</taxon>
        <taxon>Bacillati</taxon>
        <taxon>Actinomycetota</taxon>
        <taxon>Actinomycetes</taxon>
        <taxon>Micrococcales</taxon>
        <taxon>Micrococcaceae</taxon>
        <taxon>Rothia</taxon>
    </lineage>
</organism>
<dbReference type="Gene3D" id="1.10.357.10">
    <property type="entry name" value="Tetracycline Repressor, domain 2"/>
    <property type="match status" value="1"/>
</dbReference>